<reference evidence="13 14" key="1">
    <citation type="submission" date="2017-02" db="EMBL/GenBank/DDBJ databases">
        <title>Draft genome of Acidibacillus ferrooxidans Huett2.</title>
        <authorList>
            <person name="Schopf S."/>
        </authorList>
    </citation>
    <scope>NUCLEOTIDE SEQUENCE [LARGE SCALE GENOMIC DNA]</scope>
    <source>
        <strain evidence="13 14">Huett2</strain>
    </source>
</reference>
<dbReference type="PANTHER" id="PTHR10344">
    <property type="entry name" value="THYMIDYLATE KINASE"/>
    <property type="match status" value="1"/>
</dbReference>
<evidence type="ECO:0000256" key="5">
    <source>
        <dbReference type="ARBA" id="ARBA00022727"/>
    </source>
</evidence>
<gene>
    <name evidence="11" type="primary">tmk</name>
    <name evidence="13" type="ORF">B2M26_03905</name>
</gene>
<evidence type="ECO:0000256" key="7">
    <source>
        <dbReference type="ARBA" id="ARBA00022777"/>
    </source>
</evidence>
<comment type="caution">
    <text evidence="11">Lacks conserved residue(s) required for the propagation of feature annotation.</text>
</comment>
<dbReference type="FunFam" id="3.40.50.300:FF:000225">
    <property type="entry name" value="Thymidylate kinase"/>
    <property type="match status" value="1"/>
</dbReference>
<dbReference type="EMBL" id="MWPS01000010">
    <property type="protein sequence ID" value="OPG16962.1"/>
    <property type="molecule type" value="Genomic_DNA"/>
</dbReference>
<dbReference type="AlphaFoldDB" id="A0A1V4EVS9"/>
<dbReference type="PANTHER" id="PTHR10344:SF4">
    <property type="entry name" value="UMP-CMP KINASE 2, MITOCHONDRIAL"/>
    <property type="match status" value="1"/>
</dbReference>
<dbReference type="NCBIfam" id="TIGR00041">
    <property type="entry name" value="DTMP_kinase"/>
    <property type="match status" value="1"/>
</dbReference>
<evidence type="ECO:0000256" key="11">
    <source>
        <dbReference type="HAMAP-Rule" id="MF_00165"/>
    </source>
</evidence>
<dbReference type="GO" id="GO:0004798">
    <property type="term" value="F:dTMP kinase activity"/>
    <property type="evidence" value="ECO:0007669"/>
    <property type="project" value="UniProtKB-UniRule"/>
</dbReference>
<comment type="function">
    <text evidence="10 11">Phosphorylation of dTMP to form dTDP in both de novo and salvage pathways of dTTP synthesis.</text>
</comment>
<organism evidence="13 14">
    <name type="scientific">Ferroacidibacillus organovorans</name>
    <dbReference type="NCBI Taxonomy" id="1765683"/>
    <lineage>
        <taxon>Bacteria</taxon>
        <taxon>Bacillati</taxon>
        <taxon>Bacillota</taxon>
        <taxon>Bacilli</taxon>
        <taxon>Bacillales</taxon>
        <taxon>Alicyclobacillaceae</taxon>
        <taxon>Ferroacidibacillus</taxon>
    </lineage>
</organism>
<evidence type="ECO:0000313" key="14">
    <source>
        <dbReference type="Proteomes" id="UP000190229"/>
    </source>
</evidence>
<comment type="catalytic activity">
    <reaction evidence="9 11">
        <text>dTMP + ATP = dTDP + ADP</text>
        <dbReference type="Rhea" id="RHEA:13517"/>
        <dbReference type="ChEBI" id="CHEBI:30616"/>
        <dbReference type="ChEBI" id="CHEBI:58369"/>
        <dbReference type="ChEBI" id="CHEBI:63528"/>
        <dbReference type="ChEBI" id="CHEBI:456216"/>
        <dbReference type="EC" id="2.7.4.9"/>
    </reaction>
</comment>
<keyword evidence="5 11" id="KW-0545">Nucleotide biosynthesis</keyword>
<dbReference type="GO" id="GO:0005829">
    <property type="term" value="C:cytosol"/>
    <property type="evidence" value="ECO:0007669"/>
    <property type="project" value="TreeGrafter"/>
</dbReference>
<comment type="similarity">
    <text evidence="1 11">Belongs to the thymidylate kinase family.</text>
</comment>
<dbReference type="Proteomes" id="UP000190229">
    <property type="component" value="Unassembled WGS sequence"/>
</dbReference>
<dbReference type="Gene3D" id="3.40.50.300">
    <property type="entry name" value="P-loop containing nucleotide triphosphate hydrolases"/>
    <property type="match status" value="1"/>
</dbReference>
<keyword evidence="7 11" id="KW-0418">Kinase</keyword>
<evidence type="ECO:0000256" key="6">
    <source>
        <dbReference type="ARBA" id="ARBA00022741"/>
    </source>
</evidence>
<dbReference type="GO" id="GO:0005524">
    <property type="term" value="F:ATP binding"/>
    <property type="evidence" value="ECO:0007669"/>
    <property type="project" value="UniProtKB-UniRule"/>
</dbReference>
<dbReference type="InterPro" id="IPR018094">
    <property type="entry name" value="Thymidylate_kinase"/>
</dbReference>
<dbReference type="InterPro" id="IPR027417">
    <property type="entry name" value="P-loop_NTPase"/>
</dbReference>
<feature type="domain" description="Thymidylate kinase-like" evidence="12">
    <location>
        <begin position="38"/>
        <end position="229"/>
    </location>
</feature>
<dbReference type="SUPFAM" id="SSF52540">
    <property type="entry name" value="P-loop containing nucleoside triphosphate hydrolases"/>
    <property type="match status" value="1"/>
</dbReference>
<dbReference type="GO" id="GO:0006227">
    <property type="term" value="P:dUDP biosynthetic process"/>
    <property type="evidence" value="ECO:0007669"/>
    <property type="project" value="TreeGrafter"/>
</dbReference>
<evidence type="ECO:0000256" key="9">
    <source>
        <dbReference type="ARBA" id="ARBA00048743"/>
    </source>
</evidence>
<sequence length="239" mass="26695">MKSNMVYIRCQIIKRNTWVSIDFAAMGGVTLTGLWITVEGIGGSGKSTQVRKLFKWAQSAGIDAVCTREPGGTKAGEQLRSLLKSVWTPKLDPLTEVLLFEADRRETYTKIIRPITGQGHLAISDRGIDGTIAYQGFGKSVDVGLIHQLTRLVTEETVPDLTFLIDIDPTVARQRITSRTQDEIDQFDREAIDFQELVRQGFLHEARLNPGRVTVIDGSNDPNEIHNLIVHIVEERLGR</sequence>
<keyword evidence="6 11" id="KW-0547">Nucleotide-binding</keyword>
<evidence type="ECO:0000256" key="2">
    <source>
        <dbReference type="ARBA" id="ARBA00012980"/>
    </source>
</evidence>
<evidence type="ECO:0000256" key="10">
    <source>
        <dbReference type="ARBA" id="ARBA00057735"/>
    </source>
</evidence>
<dbReference type="HAMAP" id="MF_00165">
    <property type="entry name" value="Thymidylate_kinase"/>
    <property type="match status" value="1"/>
</dbReference>
<evidence type="ECO:0000313" key="13">
    <source>
        <dbReference type="EMBL" id="OPG16962.1"/>
    </source>
</evidence>
<dbReference type="InterPro" id="IPR039430">
    <property type="entry name" value="Thymidylate_kin-like_dom"/>
</dbReference>
<dbReference type="GO" id="GO:0006235">
    <property type="term" value="P:dTTP biosynthetic process"/>
    <property type="evidence" value="ECO:0007669"/>
    <property type="project" value="UniProtKB-UniRule"/>
</dbReference>
<comment type="caution">
    <text evidence="13">The sequence shown here is derived from an EMBL/GenBank/DDBJ whole genome shotgun (WGS) entry which is preliminary data.</text>
</comment>
<evidence type="ECO:0000256" key="1">
    <source>
        <dbReference type="ARBA" id="ARBA00009776"/>
    </source>
</evidence>
<keyword evidence="14" id="KW-1185">Reference proteome</keyword>
<keyword evidence="8 11" id="KW-0067">ATP-binding</keyword>
<protein>
    <recommendedName>
        <fullName evidence="3 11">Thymidylate kinase</fullName>
        <ecNumber evidence="2 11">2.7.4.9</ecNumber>
    </recommendedName>
    <alternativeName>
        <fullName evidence="11">dTMP kinase</fullName>
    </alternativeName>
</protein>
<dbReference type="GO" id="GO:0006233">
    <property type="term" value="P:dTDP biosynthetic process"/>
    <property type="evidence" value="ECO:0007669"/>
    <property type="project" value="InterPro"/>
</dbReference>
<dbReference type="Pfam" id="PF02223">
    <property type="entry name" value="Thymidylate_kin"/>
    <property type="match status" value="1"/>
</dbReference>
<name>A0A1V4EVS9_9BACL</name>
<evidence type="ECO:0000256" key="8">
    <source>
        <dbReference type="ARBA" id="ARBA00022840"/>
    </source>
</evidence>
<evidence type="ECO:0000256" key="3">
    <source>
        <dbReference type="ARBA" id="ARBA00017144"/>
    </source>
</evidence>
<dbReference type="CDD" id="cd01672">
    <property type="entry name" value="TMPK"/>
    <property type="match status" value="1"/>
</dbReference>
<dbReference type="EC" id="2.7.4.9" evidence="2 11"/>
<accession>A0A1V4EVS9</accession>
<evidence type="ECO:0000259" key="12">
    <source>
        <dbReference type="Pfam" id="PF02223"/>
    </source>
</evidence>
<evidence type="ECO:0000256" key="4">
    <source>
        <dbReference type="ARBA" id="ARBA00022679"/>
    </source>
</evidence>
<keyword evidence="4 11" id="KW-0808">Transferase</keyword>
<proteinExistence type="inferred from homology"/>